<evidence type="ECO:0000256" key="3">
    <source>
        <dbReference type="ARBA" id="ARBA00022475"/>
    </source>
</evidence>
<gene>
    <name evidence="8" type="ORF">UFOPK3046_00957</name>
    <name evidence="9" type="ORF">UFOPK3914_00527</name>
    <name evidence="10" type="ORF">UFOPK4173_00857</name>
    <name evidence="11" type="ORF">UFOPK4354_00919</name>
</gene>
<evidence type="ECO:0000313" key="9">
    <source>
        <dbReference type="EMBL" id="CAB4972527.1"/>
    </source>
</evidence>
<dbReference type="GO" id="GO:0015385">
    <property type="term" value="F:sodium:proton antiporter activity"/>
    <property type="evidence" value="ECO:0007669"/>
    <property type="project" value="TreeGrafter"/>
</dbReference>
<keyword evidence="2" id="KW-0813">Transport</keyword>
<evidence type="ECO:0000313" key="10">
    <source>
        <dbReference type="EMBL" id="CAB5033229.1"/>
    </source>
</evidence>
<dbReference type="EMBL" id="CAFBPW010000081">
    <property type="protein sequence ID" value="CAB5033229.1"/>
    <property type="molecule type" value="Genomic_DNA"/>
</dbReference>
<dbReference type="PANTHER" id="PTHR34702:SF1">
    <property type="entry name" value="NA(+)_H(+) ANTIPORTER SUBUNIT F"/>
    <property type="match status" value="1"/>
</dbReference>
<evidence type="ECO:0000313" key="8">
    <source>
        <dbReference type="EMBL" id="CAB4807967.1"/>
    </source>
</evidence>
<evidence type="ECO:0000256" key="2">
    <source>
        <dbReference type="ARBA" id="ARBA00022448"/>
    </source>
</evidence>
<dbReference type="GO" id="GO:0005886">
    <property type="term" value="C:plasma membrane"/>
    <property type="evidence" value="ECO:0007669"/>
    <property type="project" value="UniProtKB-SubCell"/>
</dbReference>
<name>A0A6J7RWS0_9ZZZZ</name>
<organism evidence="10">
    <name type="scientific">freshwater metagenome</name>
    <dbReference type="NCBI Taxonomy" id="449393"/>
    <lineage>
        <taxon>unclassified sequences</taxon>
        <taxon>metagenomes</taxon>
        <taxon>ecological metagenomes</taxon>
    </lineage>
</organism>
<dbReference type="EMBL" id="CAFBQW010000088">
    <property type="protein sequence ID" value="CAB5066260.1"/>
    <property type="molecule type" value="Genomic_DNA"/>
</dbReference>
<evidence type="ECO:0000313" key="11">
    <source>
        <dbReference type="EMBL" id="CAB5066260.1"/>
    </source>
</evidence>
<dbReference type="Pfam" id="PF04066">
    <property type="entry name" value="MrpF_PhaF"/>
    <property type="match status" value="1"/>
</dbReference>
<dbReference type="AlphaFoldDB" id="A0A6J7RWS0"/>
<dbReference type="PANTHER" id="PTHR34702">
    <property type="entry name" value="NA(+)/H(+) ANTIPORTER SUBUNIT F1"/>
    <property type="match status" value="1"/>
</dbReference>
<comment type="subcellular location">
    <subcellularLocation>
        <location evidence="1">Cell membrane</location>
        <topology evidence="1">Multi-pass membrane protein</topology>
    </subcellularLocation>
</comment>
<accession>A0A6J7RWS0</accession>
<evidence type="ECO:0000256" key="7">
    <source>
        <dbReference type="SAM" id="Phobius"/>
    </source>
</evidence>
<feature type="transmembrane region" description="Helical" evidence="7">
    <location>
        <begin position="33"/>
        <end position="52"/>
    </location>
</feature>
<dbReference type="EMBL" id="CAFAAQ010000074">
    <property type="protein sequence ID" value="CAB4807967.1"/>
    <property type="molecule type" value="Genomic_DNA"/>
</dbReference>
<evidence type="ECO:0000256" key="1">
    <source>
        <dbReference type="ARBA" id="ARBA00004651"/>
    </source>
</evidence>
<sequence>MILVTNLGFVLLSLGALFTLARLVQGPSLADRVVATDLLLTLLVMGIAVLSARTGESTYLIVMVIVAMVGFFGTAMVARFIERRGA</sequence>
<evidence type="ECO:0000256" key="6">
    <source>
        <dbReference type="ARBA" id="ARBA00023136"/>
    </source>
</evidence>
<keyword evidence="5 7" id="KW-1133">Transmembrane helix</keyword>
<proteinExistence type="predicted"/>
<feature type="transmembrane region" description="Helical" evidence="7">
    <location>
        <begin position="59"/>
        <end position="81"/>
    </location>
</feature>
<dbReference type="InterPro" id="IPR007208">
    <property type="entry name" value="MrpF/PhaF-like"/>
</dbReference>
<protein>
    <submittedName>
        <fullName evidence="10">Unannotated protein</fullName>
    </submittedName>
</protein>
<reference evidence="10" key="1">
    <citation type="submission" date="2020-05" db="EMBL/GenBank/DDBJ databases">
        <authorList>
            <person name="Chiriac C."/>
            <person name="Salcher M."/>
            <person name="Ghai R."/>
            <person name="Kavagutti S V."/>
        </authorList>
    </citation>
    <scope>NUCLEOTIDE SEQUENCE</scope>
</reference>
<evidence type="ECO:0000256" key="4">
    <source>
        <dbReference type="ARBA" id="ARBA00022692"/>
    </source>
</evidence>
<evidence type="ECO:0000256" key="5">
    <source>
        <dbReference type="ARBA" id="ARBA00022989"/>
    </source>
</evidence>
<keyword evidence="6 7" id="KW-0472">Membrane</keyword>
<keyword evidence="3" id="KW-1003">Cell membrane</keyword>
<keyword evidence="4 7" id="KW-0812">Transmembrane</keyword>
<dbReference type="EMBL" id="CAFBOG010000033">
    <property type="protein sequence ID" value="CAB4972527.1"/>
    <property type="molecule type" value="Genomic_DNA"/>
</dbReference>